<feature type="non-terminal residue" evidence="2">
    <location>
        <position position="1"/>
    </location>
</feature>
<dbReference type="Pfam" id="PF07693">
    <property type="entry name" value="KAP_NTPase"/>
    <property type="match status" value="1"/>
</dbReference>
<evidence type="ECO:0000313" key="2">
    <source>
        <dbReference type="EMBL" id="RQN20921.1"/>
    </source>
</evidence>
<evidence type="ECO:0000259" key="1">
    <source>
        <dbReference type="Pfam" id="PF07693"/>
    </source>
</evidence>
<dbReference type="Proteomes" id="UP000273641">
    <property type="component" value="Unassembled WGS sequence"/>
</dbReference>
<dbReference type="SUPFAM" id="SSF52540">
    <property type="entry name" value="P-loop containing nucleoside triphosphate hydrolases"/>
    <property type="match status" value="1"/>
</dbReference>
<gene>
    <name evidence="2" type="ORF">EHZ11_16310</name>
</gene>
<evidence type="ECO:0000313" key="3">
    <source>
        <dbReference type="Proteomes" id="UP000273641"/>
    </source>
</evidence>
<feature type="domain" description="KAP NTPase" evidence="1">
    <location>
        <begin position="3"/>
        <end position="206"/>
    </location>
</feature>
<sequence>NRRVQAKGLIRYINSFDNDSRFTILINGKWGTGKTSLIKSIESEMKDKYELIFIQPMLFDKKELLIKYFCDRLKEVLENGKIYTGKGSNLQAYLVSLLNLVNKKAKVGLKDITIDKKSKDFREIKKNLQKDISRFTKEKRIIVVVDDFDRVGVKTKKEILMFIREIIDFDGIDTILLMEYSKLLDKENGLTKEYLDKYIDRRVELSSVEFNEIINYFIDIEIICLKNELIKKKINYYKFSTIKRGLISLKKDINLIKEHFEDSIDILDKEYYNNENN</sequence>
<name>A0AAE8FQL9_CLOPF</name>
<dbReference type="RefSeq" id="WP_148087232.1">
    <property type="nucleotide sequence ID" value="NZ_JASNJJ010000122.1"/>
</dbReference>
<dbReference type="InterPro" id="IPR027417">
    <property type="entry name" value="P-loop_NTPase"/>
</dbReference>
<reference evidence="2 3" key="1">
    <citation type="submission" date="2018-11" db="EMBL/GenBank/DDBJ databases">
        <title>Draft genome sequences of potential pathogenic Clostridium perfringens from environmental surface water in the North West Province, South Africa.</title>
        <authorList>
            <person name="Fourie J.C.J."/>
            <person name="Sanko T.J."/>
            <person name="Bezuidenhout C."/>
            <person name="Mienie C."/>
            <person name="Adeleke R."/>
        </authorList>
    </citation>
    <scope>NUCLEOTIDE SEQUENCE [LARGE SCALE GENOMIC DNA]</scope>
    <source>
        <strain evidence="2 3">SC4-C13</strain>
    </source>
</reference>
<feature type="non-terminal residue" evidence="2">
    <location>
        <position position="277"/>
    </location>
</feature>
<dbReference type="EMBL" id="RQNR01000105">
    <property type="protein sequence ID" value="RQN20921.1"/>
    <property type="molecule type" value="Genomic_DNA"/>
</dbReference>
<dbReference type="InterPro" id="IPR011646">
    <property type="entry name" value="KAP_P-loop"/>
</dbReference>
<comment type="caution">
    <text evidence="2">The sequence shown here is derived from an EMBL/GenBank/DDBJ whole genome shotgun (WGS) entry which is preliminary data.</text>
</comment>
<dbReference type="AlphaFoldDB" id="A0AAE8FQL9"/>
<proteinExistence type="predicted"/>
<organism evidence="2 3">
    <name type="scientific">Clostridium perfringens</name>
    <dbReference type="NCBI Taxonomy" id="1502"/>
    <lineage>
        <taxon>Bacteria</taxon>
        <taxon>Bacillati</taxon>
        <taxon>Bacillota</taxon>
        <taxon>Clostridia</taxon>
        <taxon>Eubacteriales</taxon>
        <taxon>Clostridiaceae</taxon>
        <taxon>Clostridium</taxon>
    </lineage>
</organism>
<accession>A0AAE8FQL9</accession>
<dbReference type="Gene3D" id="3.40.50.300">
    <property type="entry name" value="P-loop containing nucleotide triphosphate hydrolases"/>
    <property type="match status" value="1"/>
</dbReference>
<protein>
    <recommendedName>
        <fullName evidence="1">KAP NTPase domain-containing protein</fullName>
    </recommendedName>
</protein>